<dbReference type="SMART" id="SM00226">
    <property type="entry name" value="LMWPc"/>
    <property type="match status" value="1"/>
</dbReference>
<dbReference type="EMBL" id="VTOW01000001">
    <property type="protein sequence ID" value="NKE69597.1"/>
    <property type="molecule type" value="Genomic_DNA"/>
</dbReference>
<proteinExistence type="predicted"/>
<organism evidence="3 4">
    <name type="scientific">Candidatus Manganitrophus noduliformans</name>
    <dbReference type="NCBI Taxonomy" id="2606439"/>
    <lineage>
        <taxon>Bacteria</taxon>
        <taxon>Pseudomonadati</taxon>
        <taxon>Nitrospirota</taxon>
        <taxon>Nitrospiria</taxon>
        <taxon>Candidatus Troglogloeales</taxon>
        <taxon>Candidatus Manganitrophaceae</taxon>
        <taxon>Candidatus Manganitrophus</taxon>
    </lineage>
</organism>
<evidence type="ECO:0000256" key="1">
    <source>
        <dbReference type="ARBA" id="ARBA00022849"/>
    </source>
</evidence>
<evidence type="ECO:0000259" key="2">
    <source>
        <dbReference type="SMART" id="SM00226"/>
    </source>
</evidence>
<sequence>MAQAFARLHGGPTVEAHSAGSNPSGQINAKAVEAMRELGYDLNTHESKSLADIPDVEYDVVVSMGCGDACPSVRAVRREDWNIPDPKEFSPERFREVRDLIEAKVKDLLAGLRIQRGAV</sequence>
<dbReference type="CDD" id="cd16345">
    <property type="entry name" value="LMWP_ArsC"/>
    <property type="match status" value="1"/>
</dbReference>
<accession>A0A7X6DLT5</accession>
<name>A0A7X6DLT5_9BACT</name>
<feature type="domain" description="Phosphotyrosine protein phosphatase I" evidence="2">
    <location>
        <begin position="1"/>
        <end position="111"/>
    </location>
</feature>
<reference evidence="3 4" key="1">
    <citation type="journal article" date="2020" name="Nature">
        <title>Bacterial chemolithoautotrophy via manganese oxidation.</title>
        <authorList>
            <person name="Yu H."/>
            <person name="Leadbetter J.R."/>
        </authorList>
    </citation>
    <scope>NUCLEOTIDE SEQUENCE [LARGE SCALE GENOMIC DNA]</scope>
    <source>
        <strain evidence="3 4">Mn-1</strain>
    </source>
</reference>
<dbReference type="Pfam" id="PF01451">
    <property type="entry name" value="LMWPc"/>
    <property type="match status" value="1"/>
</dbReference>
<evidence type="ECO:0000313" key="3">
    <source>
        <dbReference type="EMBL" id="NKE69597.1"/>
    </source>
</evidence>
<dbReference type="SUPFAM" id="SSF52788">
    <property type="entry name" value="Phosphotyrosine protein phosphatases I"/>
    <property type="match status" value="1"/>
</dbReference>
<gene>
    <name evidence="3" type="ORF">MNODULE_02390</name>
</gene>
<dbReference type="PANTHER" id="PTHR43428">
    <property type="entry name" value="ARSENATE REDUCTASE"/>
    <property type="match status" value="1"/>
</dbReference>
<keyword evidence="4" id="KW-1185">Reference proteome</keyword>
<dbReference type="Gene3D" id="3.40.50.2300">
    <property type="match status" value="1"/>
</dbReference>
<comment type="caution">
    <text evidence="3">The sequence shown here is derived from an EMBL/GenBank/DDBJ whole genome shotgun (WGS) entry which is preliminary data.</text>
</comment>
<evidence type="ECO:0000313" key="4">
    <source>
        <dbReference type="Proteomes" id="UP000534783"/>
    </source>
</evidence>
<dbReference type="InterPro" id="IPR023485">
    <property type="entry name" value="Ptyr_pPase"/>
</dbReference>
<dbReference type="PANTHER" id="PTHR43428:SF1">
    <property type="entry name" value="ARSENATE REDUCTASE"/>
    <property type="match status" value="1"/>
</dbReference>
<dbReference type="Proteomes" id="UP000534783">
    <property type="component" value="Unassembled WGS sequence"/>
</dbReference>
<dbReference type="InterPro" id="IPR036196">
    <property type="entry name" value="Ptyr_pPase_sf"/>
</dbReference>
<dbReference type="GO" id="GO:0046685">
    <property type="term" value="P:response to arsenic-containing substance"/>
    <property type="evidence" value="ECO:0007669"/>
    <property type="project" value="UniProtKB-KW"/>
</dbReference>
<keyword evidence="1" id="KW-0059">Arsenical resistance</keyword>
<dbReference type="AlphaFoldDB" id="A0A7X6DLT5"/>
<protein>
    <submittedName>
        <fullName evidence="3">Arsenate reductase ArsC</fullName>
    </submittedName>
</protein>